<comment type="caution">
    <text evidence="10">The sequence shown here is derived from an EMBL/GenBank/DDBJ whole genome shotgun (WGS) entry which is preliminary data.</text>
</comment>
<feature type="chain" id="PRO_5031353243" description="Penicillin-binding protein activator LpoA" evidence="9">
    <location>
        <begin position="34"/>
        <end position="597"/>
    </location>
</feature>
<dbReference type="PROSITE" id="PS51257">
    <property type="entry name" value="PROKAR_LIPOPROTEIN"/>
    <property type="match status" value="1"/>
</dbReference>
<gene>
    <name evidence="8" type="primary">lpoA</name>
    <name evidence="10" type="ORF">HGP28_05270</name>
</gene>
<dbReference type="GO" id="GO:0031241">
    <property type="term" value="C:periplasmic side of cell outer membrane"/>
    <property type="evidence" value="ECO:0007669"/>
    <property type="project" value="UniProtKB-UniRule"/>
</dbReference>
<comment type="subcellular location">
    <subcellularLocation>
        <location evidence="8">Cell outer membrane</location>
        <topology evidence="8">Lipid-anchor</topology>
        <orientation evidence="8">Periplasmic side</orientation>
    </subcellularLocation>
</comment>
<organism evidence="10 11">
    <name type="scientific">Vibrio agarilyticus</name>
    <dbReference type="NCBI Taxonomy" id="2726741"/>
    <lineage>
        <taxon>Bacteria</taxon>
        <taxon>Pseudomonadati</taxon>
        <taxon>Pseudomonadota</taxon>
        <taxon>Gammaproteobacteria</taxon>
        <taxon>Vibrionales</taxon>
        <taxon>Vibrionaceae</taxon>
        <taxon>Vibrio</taxon>
    </lineage>
</organism>
<dbReference type="Gene3D" id="1.25.40.10">
    <property type="entry name" value="Tetratricopeptide repeat domain"/>
    <property type="match status" value="1"/>
</dbReference>
<name>A0A7X8TP34_9VIBR</name>
<dbReference type="Pfam" id="PF04348">
    <property type="entry name" value="LppC"/>
    <property type="match status" value="1"/>
</dbReference>
<dbReference type="HAMAP" id="MF_01890">
    <property type="entry name" value="LpoA"/>
    <property type="match status" value="1"/>
</dbReference>
<evidence type="ECO:0000256" key="2">
    <source>
        <dbReference type="ARBA" id="ARBA00022960"/>
    </source>
</evidence>
<keyword evidence="11" id="KW-1185">Reference proteome</keyword>
<keyword evidence="2 8" id="KW-0133">Cell shape</keyword>
<dbReference type="GO" id="GO:0008360">
    <property type="term" value="P:regulation of cell shape"/>
    <property type="evidence" value="ECO:0007669"/>
    <property type="project" value="UniProtKB-KW"/>
</dbReference>
<dbReference type="Gene3D" id="1.25.40.650">
    <property type="match status" value="1"/>
</dbReference>
<evidence type="ECO:0000256" key="6">
    <source>
        <dbReference type="ARBA" id="ARBA00023237"/>
    </source>
</evidence>
<reference evidence="10 11" key="1">
    <citation type="submission" date="2020-04" db="EMBL/GenBank/DDBJ databases">
        <title>Vibrio sp. SM6, a novel species isolated from seawater.</title>
        <authorList>
            <person name="Wang X."/>
        </authorList>
    </citation>
    <scope>NUCLEOTIDE SEQUENCE [LARGE SCALE GENOMIC DNA]</scope>
    <source>
        <strain evidence="10 11">SM6</strain>
    </source>
</reference>
<evidence type="ECO:0000256" key="8">
    <source>
        <dbReference type="HAMAP-Rule" id="MF_01890"/>
    </source>
</evidence>
<keyword evidence="6 8" id="KW-0998">Cell outer membrane</keyword>
<dbReference type="Proteomes" id="UP000535589">
    <property type="component" value="Unassembled WGS sequence"/>
</dbReference>
<evidence type="ECO:0000313" key="11">
    <source>
        <dbReference type="Proteomes" id="UP000535589"/>
    </source>
</evidence>
<dbReference type="InterPro" id="IPR007443">
    <property type="entry name" value="LpoA"/>
</dbReference>
<comment type="similarity">
    <text evidence="8">Belongs to the LpoA family.</text>
</comment>
<accession>A0A7X8TP34</accession>
<evidence type="ECO:0000313" key="10">
    <source>
        <dbReference type="EMBL" id="NLS12306.1"/>
    </source>
</evidence>
<dbReference type="EMBL" id="JABAIK010000004">
    <property type="protein sequence ID" value="NLS12306.1"/>
    <property type="molecule type" value="Genomic_DNA"/>
</dbReference>
<dbReference type="CDD" id="cd06339">
    <property type="entry name" value="PBP1_YraM_LppC_lipoprotein-like"/>
    <property type="match status" value="1"/>
</dbReference>
<protein>
    <recommendedName>
        <fullName evidence="8">Penicillin-binding protein activator LpoA</fullName>
        <shortName evidence="8">PBP activator LpoA</shortName>
    </recommendedName>
</protein>
<dbReference type="SUPFAM" id="SSF53822">
    <property type="entry name" value="Periplasmic binding protein-like I"/>
    <property type="match status" value="1"/>
</dbReference>
<comment type="function">
    <text evidence="8">Regulator of peptidoglycan synthesis that is essential for the function of penicillin-binding protein 1A (PBP1a).</text>
</comment>
<dbReference type="AlphaFoldDB" id="A0A7X8TP34"/>
<dbReference type="PANTHER" id="PTHR38038">
    <property type="entry name" value="PENICILLIN-BINDING PROTEIN ACTIVATOR LPOA"/>
    <property type="match status" value="1"/>
</dbReference>
<dbReference type="InterPro" id="IPR028082">
    <property type="entry name" value="Peripla_BP_I"/>
</dbReference>
<dbReference type="GO" id="GO:0030234">
    <property type="term" value="F:enzyme regulator activity"/>
    <property type="evidence" value="ECO:0007669"/>
    <property type="project" value="UniProtKB-UniRule"/>
</dbReference>
<dbReference type="InterPro" id="IPR011990">
    <property type="entry name" value="TPR-like_helical_dom_sf"/>
</dbReference>
<dbReference type="Gene3D" id="3.40.50.2300">
    <property type="match status" value="2"/>
</dbReference>
<keyword evidence="7 8" id="KW-0449">Lipoprotein</keyword>
<evidence type="ECO:0000256" key="4">
    <source>
        <dbReference type="ARBA" id="ARBA00023136"/>
    </source>
</evidence>
<comment type="subunit">
    <text evidence="8">Interacts with PBP1a.</text>
</comment>
<dbReference type="PANTHER" id="PTHR38038:SF1">
    <property type="entry name" value="PENICILLIN-BINDING PROTEIN ACTIVATOR LPOA"/>
    <property type="match status" value="1"/>
</dbReference>
<evidence type="ECO:0000256" key="1">
    <source>
        <dbReference type="ARBA" id="ARBA00022729"/>
    </source>
</evidence>
<keyword evidence="4 8" id="KW-0472">Membrane</keyword>
<keyword evidence="3 8" id="KW-0573">Peptidoglycan synthesis</keyword>
<dbReference type="RefSeq" id="WP_168835415.1">
    <property type="nucleotide sequence ID" value="NZ_JABAIK010000004.1"/>
</dbReference>
<feature type="signal peptide" evidence="9">
    <location>
        <begin position="1"/>
        <end position="33"/>
    </location>
</feature>
<keyword evidence="5 8" id="KW-0564">Palmitate</keyword>
<sequence length="597" mass="66975">MMNHKGFSVSRILTPIALAFALAACESTPQAPASVDITTAPILTVQNYLINADSSKGSLQNDWLIMATKAALANNDYTQADNLIQRLARQTLTEPQQAEWQLARAQLHFRQNQPQKVIELLNFKPWWKLVPSQWKGYHELRAESLQRLGQYFAANREWVAFSQFVPERMQADAAQMIWRNFSYYSANDLNALTTSADEAELDGWLQLAIYMQNLGGNVPQLKNTLQQWLAENPTHGAARFTPADIQSILALEMVQPSRMALLLPLSGKFAKQAQLIRDGFIFAMMNESGRDEEASLTVIDTNGVSAAELARQLQEAQVDFIVGPLIKENIDALTAQGITVPSLALNIPSQIMSGSSQCYFALSPEQEVEQAAKHLFQQGYQYPLILAPKGGFGQRVVSAFNREWQRYSQNPVAVNYFGDSRQLQRNINEVFGLQESQQRIAQMSSLLDLPLETQARSRRDIDAVYIVSKSDELILIKPFIEVAINPDVKPPQLFANSRSNNGGQQLEDLSGIIFSDIPMLNSPNPNLDAQLDTLWPTHSNVEKRLQALGMDAYRLTEQLPQMKVVENYRMLGQTGVLSIDENCIVQREISWKEYGAL</sequence>
<evidence type="ECO:0000256" key="5">
    <source>
        <dbReference type="ARBA" id="ARBA00023139"/>
    </source>
</evidence>
<dbReference type="GO" id="GO:0009252">
    <property type="term" value="P:peptidoglycan biosynthetic process"/>
    <property type="evidence" value="ECO:0007669"/>
    <property type="project" value="UniProtKB-UniRule"/>
</dbReference>
<keyword evidence="1 8" id="KW-0732">Signal</keyword>
<evidence type="ECO:0000256" key="7">
    <source>
        <dbReference type="ARBA" id="ARBA00023288"/>
    </source>
</evidence>
<evidence type="ECO:0000256" key="3">
    <source>
        <dbReference type="ARBA" id="ARBA00022984"/>
    </source>
</evidence>
<proteinExistence type="inferred from homology"/>
<evidence type="ECO:0000256" key="9">
    <source>
        <dbReference type="SAM" id="SignalP"/>
    </source>
</evidence>